<organism evidence="2 3">
    <name type="scientific">Madurella fahalii</name>
    <dbReference type="NCBI Taxonomy" id="1157608"/>
    <lineage>
        <taxon>Eukaryota</taxon>
        <taxon>Fungi</taxon>
        <taxon>Dikarya</taxon>
        <taxon>Ascomycota</taxon>
        <taxon>Pezizomycotina</taxon>
        <taxon>Sordariomycetes</taxon>
        <taxon>Sordariomycetidae</taxon>
        <taxon>Sordariales</taxon>
        <taxon>Sordariales incertae sedis</taxon>
        <taxon>Madurella</taxon>
    </lineage>
</organism>
<reference evidence="2 3" key="1">
    <citation type="submission" date="2024-09" db="EMBL/GenBank/DDBJ databases">
        <title>Itraconazole resistance in Madurella fahalii resulting from another homologue of gene encoding cytochrome P450 14-alpha sterol demethylase (CYP51).</title>
        <authorList>
            <person name="Yoshioka I."/>
            <person name="Fahal A.H."/>
            <person name="Kaneko S."/>
            <person name="Yaguchi T."/>
        </authorList>
    </citation>
    <scope>NUCLEOTIDE SEQUENCE [LARGE SCALE GENOMIC DNA]</scope>
    <source>
        <strain evidence="2 3">IFM 68171</strain>
    </source>
</reference>
<feature type="region of interest" description="Disordered" evidence="1">
    <location>
        <begin position="1"/>
        <end position="25"/>
    </location>
</feature>
<dbReference type="EMBL" id="BAAFSV010000001">
    <property type="protein sequence ID" value="GAB1310731.1"/>
    <property type="molecule type" value="Genomic_DNA"/>
</dbReference>
<proteinExistence type="predicted"/>
<keyword evidence="3" id="KW-1185">Reference proteome</keyword>
<dbReference type="GeneID" id="98171686"/>
<feature type="region of interest" description="Disordered" evidence="1">
    <location>
        <begin position="115"/>
        <end position="140"/>
    </location>
</feature>
<dbReference type="RefSeq" id="XP_070912464.1">
    <property type="nucleotide sequence ID" value="XM_071056363.1"/>
</dbReference>
<gene>
    <name evidence="2" type="ORF">MFIFM68171_00941</name>
</gene>
<evidence type="ECO:0000256" key="1">
    <source>
        <dbReference type="SAM" id="MobiDB-lite"/>
    </source>
</evidence>
<evidence type="ECO:0000313" key="2">
    <source>
        <dbReference type="EMBL" id="GAB1310731.1"/>
    </source>
</evidence>
<accession>A0ABQ0FYZ9</accession>
<comment type="caution">
    <text evidence="2">The sequence shown here is derived from an EMBL/GenBank/DDBJ whole genome shotgun (WGS) entry which is preliminary data.</text>
</comment>
<evidence type="ECO:0000313" key="3">
    <source>
        <dbReference type="Proteomes" id="UP001628179"/>
    </source>
</evidence>
<protein>
    <submittedName>
        <fullName evidence="2">Uncharacterized protein</fullName>
    </submittedName>
</protein>
<feature type="compositionally biased region" description="Polar residues" evidence="1">
    <location>
        <begin position="1"/>
        <end position="14"/>
    </location>
</feature>
<name>A0ABQ0FYZ9_9PEZI</name>
<sequence length="240" mass="26050">MANGAQSIDMTRQPSPELEPEPEPPLMHFPHCRLSITPCDSNDMLFPTIAGKLEQVALPGPLVRTLLARVESLQPQLFQSSPPPLSQHQQSLRTQIRPGGAPAAAAAVKAVATEPEPAPLHTTQQQQQQHHRQPEQQQQKIQIQPHFDDNDDWVTSRCLLADFTGFCEDEAEALSSGGRLCCWASVVLQPVPGTGLGAGGDTTSATTGVGVDLGDVKWELGFVVHQVRVRDPESGWCECF</sequence>
<dbReference type="Proteomes" id="UP001628179">
    <property type="component" value="Unassembled WGS sequence"/>
</dbReference>